<evidence type="ECO:0000313" key="2">
    <source>
        <dbReference type="EMBL" id="KAJ8889706.1"/>
    </source>
</evidence>
<organism evidence="2 3">
    <name type="scientific">Dryococelus australis</name>
    <dbReference type="NCBI Taxonomy" id="614101"/>
    <lineage>
        <taxon>Eukaryota</taxon>
        <taxon>Metazoa</taxon>
        <taxon>Ecdysozoa</taxon>
        <taxon>Arthropoda</taxon>
        <taxon>Hexapoda</taxon>
        <taxon>Insecta</taxon>
        <taxon>Pterygota</taxon>
        <taxon>Neoptera</taxon>
        <taxon>Polyneoptera</taxon>
        <taxon>Phasmatodea</taxon>
        <taxon>Verophasmatodea</taxon>
        <taxon>Anareolatae</taxon>
        <taxon>Phasmatidae</taxon>
        <taxon>Eurycanthinae</taxon>
        <taxon>Dryococelus</taxon>
    </lineage>
</organism>
<name>A0ABQ9HZ87_9NEOP</name>
<protein>
    <recommendedName>
        <fullName evidence="1">DDE-1 domain-containing protein</fullName>
    </recommendedName>
</protein>
<proteinExistence type="predicted"/>
<dbReference type="Pfam" id="PF03184">
    <property type="entry name" value="DDE_1"/>
    <property type="match status" value="1"/>
</dbReference>
<gene>
    <name evidence="2" type="ORF">PR048_009207</name>
</gene>
<keyword evidence="3" id="KW-1185">Reference proteome</keyword>
<dbReference type="InterPro" id="IPR004875">
    <property type="entry name" value="DDE_SF_endonuclease_dom"/>
</dbReference>
<dbReference type="Proteomes" id="UP001159363">
    <property type="component" value="Chromosome 3"/>
</dbReference>
<dbReference type="EMBL" id="JARBHB010000003">
    <property type="protein sequence ID" value="KAJ8889706.1"/>
    <property type="molecule type" value="Genomic_DNA"/>
</dbReference>
<comment type="caution">
    <text evidence="2">The sequence shown here is derived from an EMBL/GenBank/DDBJ whole genome shotgun (WGS) entry which is preliminary data.</text>
</comment>
<evidence type="ECO:0000313" key="3">
    <source>
        <dbReference type="Proteomes" id="UP001159363"/>
    </source>
</evidence>
<evidence type="ECO:0000259" key="1">
    <source>
        <dbReference type="Pfam" id="PF03184"/>
    </source>
</evidence>
<reference evidence="2 3" key="1">
    <citation type="submission" date="2023-02" db="EMBL/GenBank/DDBJ databases">
        <title>LHISI_Scaffold_Assembly.</title>
        <authorList>
            <person name="Stuart O.P."/>
            <person name="Cleave R."/>
            <person name="Magrath M.J.L."/>
            <person name="Mikheyev A.S."/>
        </authorList>
    </citation>
    <scope>NUCLEOTIDE SEQUENCE [LARGE SCALE GENOMIC DNA]</scope>
    <source>
        <strain evidence="2">Daus_M_001</strain>
        <tissue evidence="2">Leg muscle</tissue>
    </source>
</reference>
<sequence>MHQKAYTIVDKSGIFYKLLPDKTSAMKCNLCKVLLRAKMDGSNKLKPYVIGKLTKHLAFCGVCELPCTYDANKAWMIAELFKKLLRAFDARMGVFRQLKHHFHSLLVQDLLRKVVLGKELVKWNVLEAIRAIAISWSMITAQSVVGCFRHAGFHMWKILLRPWRNLSALGDTPGEVECAHQLKQLVSADVDTEVCGELNDEELINFVTQKDMFSEDDGNSESK</sequence>
<feature type="domain" description="DDE-1" evidence="1">
    <location>
        <begin position="33"/>
        <end position="93"/>
    </location>
</feature>
<accession>A0ABQ9HZ87</accession>